<proteinExistence type="predicted"/>
<name>M6U161_9LEPT</name>
<dbReference type="Proteomes" id="UP000012153">
    <property type="component" value="Unassembled WGS sequence"/>
</dbReference>
<organism evidence="1 2">
    <name type="scientific">Leptospira noguchii serovar Autumnalis str. ZUN142</name>
    <dbReference type="NCBI Taxonomy" id="1085540"/>
    <lineage>
        <taxon>Bacteria</taxon>
        <taxon>Pseudomonadati</taxon>
        <taxon>Spirochaetota</taxon>
        <taxon>Spirochaetia</taxon>
        <taxon>Leptospirales</taxon>
        <taxon>Leptospiraceae</taxon>
        <taxon>Leptospira</taxon>
    </lineage>
</organism>
<evidence type="ECO:0000313" key="1">
    <source>
        <dbReference type="EMBL" id="EMO38767.1"/>
    </source>
</evidence>
<gene>
    <name evidence="1" type="ORF">LEP1GSC186_2728</name>
</gene>
<dbReference type="AlphaFoldDB" id="M6U161"/>
<comment type="caution">
    <text evidence="1">The sequence shown here is derived from an EMBL/GenBank/DDBJ whole genome shotgun (WGS) entry which is preliminary data.</text>
</comment>
<sequence>MSHFNYKICERFAPIFLRRTHVKIVIVPTKLRRILEFITFSESLSVIKIVRVPTFFCRKNGFSKSQPQN</sequence>
<protein>
    <submittedName>
        <fullName evidence="1">Uncharacterized protein</fullName>
    </submittedName>
</protein>
<dbReference type="EMBL" id="AHOP02000065">
    <property type="protein sequence ID" value="EMO38767.1"/>
    <property type="molecule type" value="Genomic_DNA"/>
</dbReference>
<evidence type="ECO:0000313" key="2">
    <source>
        <dbReference type="Proteomes" id="UP000012153"/>
    </source>
</evidence>
<reference evidence="1 2" key="1">
    <citation type="submission" date="2013-01" db="EMBL/GenBank/DDBJ databases">
        <authorList>
            <person name="Harkins D.M."/>
            <person name="Durkin A.S."/>
            <person name="Brinkac L.M."/>
            <person name="Haft D.H."/>
            <person name="Selengut J.D."/>
            <person name="Sanka R."/>
            <person name="DePew J."/>
            <person name="Purushe J."/>
            <person name="Matthias M.A."/>
            <person name="Vinetz J.M."/>
            <person name="Sutton G.G."/>
            <person name="Nierman W.C."/>
            <person name="Fouts D.E."/>
        </authorList>
    </citation>
    <scope>NUCLEOTIDE SEQUENCE [LARGE SCALE GENOMIC DNA]</scope>
    <source>
        <strain evidence="1 2">ZUN142</strain>
    </source>
</reference>
<accession>M6U161</accession>